<keyword evidence="3" id="KW-0804">Transcription</keyword>
<comment type="caution">
    <text evidence="5">The sequence shown here is derived from an EMBL/GenBank/DDBJ whole genome shotgun (WGS) entry which is preliminary data.</text>
</comment>
<dbReference type="GO" id="GO:0003700">
    <property type="term" value="F:DNA-binding transcription factor activity"/>
    <property type="evidence" value="ECO:0007669"/>
    <property type="project" value="TreeGrafter"/>
</dbReference>
<dbReference type="CDD" id="cd06267">
    <property type="entry name" value="PBP1_LacI_sugar_binding-like"/>
    <property type="match status" value="1"/>
</dbReference>
<dbReference type="Proteomes" id="UP000326060">
    <property type="component" value="Unassembled WGS sequence"/>
</dbReference>
<name>A0A5M9ZC44_9BIFI</name>
<dbReference type="SMART" id="SM00354">
    <property type="entry name" value="HTH_LACI"/>
    <property type="match status" value="1"/>
</dbReference>
<dbReference type="GO" id="GO:0000976">
    <property type="term" value="F:transcription cis-regulatory region binding"/>
    <property type="evidence" value="ECO:0007669"/>
    <property type="project" value="TreeGrafter"/>
</dbReference>
<evidence type="ECO:0000256" key="2">
    <source>
        <dbReference type="ARBA" id="ARBA00023125"/>
    </source>
</evidence>
<keyword evidence="1" id="KW-0805">Transcription regulation</keyword>
<dbReference type="CDD" id="cd01392">
    <property type="entry name" value="HTH_LacI"/>
    <property type="match status" value="1"/>
</dbReference>
<accession>A0A5M9ZC44</accession>
<evidence type="ECO:0000256" key="3">
    <source>
        <dbReference type="ARBA" id="ARBA00023163"/>
    </source>
</evidence>
<dbReference type="InterPro" id="IPR046335">
    <property type="entry name" value="LacI/GalR-like_sensor"/>
</dbReference>
<dbReference type="PROSITE" id="PS50932">
    <property type="entry name" value="HTH_LACI_2"/>
    <property type="match status" value="1"/>
</dbReference>
<dbReference type="AlphaFoldDB" id="A0A5M9ZC44"/>
<dbReference type="PROSITE" id="PS00356">
    <property type="entry name" value="HTH_LACI_1"/>
    <property type="match status" value="1"/>
</dbReference>
<evidence type="ECO:0000313" key="5">
    <source>
        <dbReference type="EMBL" id="KAA8815414.1"/>
    </source>
</evidence>
<evidence type="ECO:0000313" key="6">
    <source>
        <dbReference type="Proteomes" id="UP000326060"/>
    </source>
</evidence>
<dbReference type="EMBL" id="RZJP01000004">
    <property type="protein sequence ID" value="KAA8815414.1"/>
    <property type="molecule type" value="Genomic_DNA"/>
</dbReference>
<dbReference type="InterPro" id="IPR000843">
    <property type="entry name" value="HTH_LacI"/>
</dbReference>
<keyword evidence="2" id="KW-0238">DNA-binding</keyword>
<protein>
    <submittedName>
        <fullName evidence="5">LacI family transcriptional regulator</fullName>
    </submittedName>
</protein>
<dbReference type="PANTHER" id="PTHR30146">
    <property type="entry name" value="LACI-RELATED TRANSCRIPTIONAL REPRESSOR"/>
    <property type="match status" value="1"/>
</dbReference>
<dbReference type="InterPro" id="IPR010982">
    <property type="entry name" value="Lambda_DNA-bd_dom_sf"/>
</dbReference>
<evidence type="ECO:0000259" key="4">
    <source>
        <dbReference type="PROSITE" id="PS50932"/>
    </source>
</evidence>
<dbReference type="PANTHER" id="PTHR30146:SF109">
    <property type="entry name" value="HTH-TYPE TRANSCRIPTIONAL REGULATOR GALS"/>
    <property type="match status" value="1"/>
</dbReference>
<sequence length="432" mass="45217">MVTLDDVAAKAGVSRMTASNALRGKSVVKASTAQRVLAAAAELGYRPNLAARQLSSGRTHIIGLSVADLDFIFPAALAADLSDEAARRGYQLITQQTRMSSDYERAMMNSASAQICDGTIVCWPSSDLDAMANFAATHPLVVLDGHGLEGRVDTVFTPNRDGARSAVTHLIEQSARRILVLGARYLPPEELARIRDCDDARVGGAPDRDTQGGGAVLVESTVQVSNASLRLCGAWEAMGEHGGVPYEPDDVYLCGWDRRSGYETMRQILSERSPRDFDAVFALTDSIAIGALKALTEAGVHVPEDVMVIGFDGVTDGAYMNPGLTSVAIDTKEIATVCLDLLIDRIEGAHGGMSAAARNIGENHATAAAAGVIGASVGSVVPAPAAIGGPAGGSAVATDPRFADRSAGRCVPASRTRVLSYRIVARGSAERR</sequence>
<dbReference type="RefSeq" id="WP_150394692.1">
    <property type="nucleotide sequence ID" value="NZ_RZJP01000004.1"/>
</dbReference>
<dbReference type="Pfam" id="PF00356">
    <property type="entry name" value="LacI"/>
    <property type="match status" value="1"/>
</dbReference>
<dbReference type="InterPro" id="IPR028082">
    <property type="entry name" value="Peripla_BP_I"/>
</dbReference>
<reference evidence="5 6" key="1">
    <citation type="journal article" date="2019" name="Syst. Appl. Microbiol.">
        <title>Characterization of Bifidobacterium species in feaces of the Egyptian fruit bat: Description of B. vespertilionis sp. nov. and B. rousetti sp. nov.</title>
        <authorList>
            <person name="Modesto M."/>
            <person name="Satti M."/>
            <person name="Watanabe K."/>
            <person name="Puglisi E."/>
            <person name="Morelli L."/>
            <person name="Huang C.-H."/>
            <person name="Liou J.-S."/>
            <person name="Miyashita M."/>
            <person name="Tamura T."/>
            <person name="Saito S."/>
            <person name="Mori K."/>
            <person name="Huang L."/>
            <person name="Sciavilla P."/>
            <person name="Sandri C."/>
            <person name="Spiezio C."/>
            <person name="Vitali F."/>
            <person name="Cavalieri D."/>
            <person name="Perpetuini G."/>
            <person name="Tofalo R."/>
            <person name="Bonetti A."/>
            <person name="Arita M."/>
            <person name="Mattarelli P."/>
        </authorList>
    </citation>
    <scope>NUCLEOTIDE SEQUENCE [LARGE SCALE GENOMIC DNA]</scope>
    <source>
        <strain evidence="5 6">RST27</strain>
    </source>
</reference>
<dbReference type="SUPFAM" id="SSF53822">
    <property type="entry name" value="Periplasmic binding protein-like I"/>
    <property type="match status" value="1"/>
</dbReference>
<dbReference type="Gene3D" id="3.40.50.2300">
    <property type="match status" value="3"/>
</dbReference>
<dbReference type="SUPFAM" id="SSF47413">
    <property type="entry name" value="lambda repressor-like DNA-binding domains"/>
    <property type="match status" value="1"/>
</dbReference>
<evidence type="ECO:0000256" key="1">
    <source>
        <dbReference type="ARBA" id="ARBA00023015"/>
    </source>
</evidence>
<organism evidence="5 6">
    <name type="scientific">Bifidobacterium callitrichos</name>
    <dbReference type="NCBI Taxonomy" id="762209"/>
    <lineage>
        <taxon>Bacteria</taxon>
        <taxon>Bacillati</taxon>
        <taxon>Actinomycetota</taxon>
        <taxon>Actinomycetes</taxon>
        <taxon>Bifidobacteriales</taxon>
        <taxon>Bifidobacteriaceae</taxon>
        <taxon>Bifidobacterium</taxon>
    </lineage>
</organism>
<gene>
    <name evidence="5" type="ORF">EMB92_09520</name>
</gene>
<dbReference type="Pfam" id="PF13377">
    <property type="entry name" value="Peripla_BP_3"/>
    <property type="match status" value="1"/>
</dbReference>
<dbReference type="Gene3D" id="1.10.260.40">
    <property type="entry name" value="lambda repressor-like DNA-binding domains"/>
    <property type="match status" value="1"/>
</dbReference>
<proteinExistence type="predicted"/>
<feature type="domain" description="HTH lacI-type" evidence="4">
    <location>
        <begin position="2"/>
        <end position="56"/>
    </location>
</feature>